<dbReference type="PANTHER" id="PTHR10622:SF12">
    <property type="entry name" value="HET DOMAIN-CONTAINING PROTEIN"/>
    <property type="match status" value="1"/>
</dbReference>
<sequence length="559" mass="64050">MWLINTDTFELEEFANHPKKQYAILSHRWEENEATFKSWEAQKGIQKKGYRKIMKFVHKAAERGFKYAWADTCCMNTKSSAELSEAINSMFKYYQEAAECYVYLSDLPPSTPPNDGSEIQSADESATSTEESRTKLIAPYTVSFFDSDWQFYGEKKGLSSRIERATGIPKSILDGSQHVRDCSIACRMSWAANRQTRRVEDLAYCLLGIFEIHMPLLYGEGETAFIRLQEEICKRTTDMSLFAWKTIQADELYSGLLAKSPLNFKGLATVARFGSTLQTDFDDEIAVTNRGIRFDHMRLYISTKYGILLDLNCWAMTHEETGTDLFLCLCRTQEGWVRCRANKIVFLDHDARADLKSLEMPRIFIPRTVEPGNLRSSDLFKGSIRFEFSPGISLISAEPSHLWDVCMQGFVPNRYLHGIVHISTKVGECEPEEFIVLCGISHFHNEEYKIPDWRQAYRSRALGQTDPDFKEIRDLVRKKQLHTMEGYHKSQYYLRKYAPGSYWNEDASCFTNDIATGIRHSISVGGQVVSGCGEGEDDSWDMVKFHVSTEQIQATQGLE</sequence>
<dbReference type="Proteomes" id="UP000256645">
    <property type="component" value="Unassembled WGS sequence"/>
</dbReference>
<proteinExistence type="predicted"/>
<keyword evidence="5" id="KW-1185">Reference proteome</keyword>
<accession>A0A3D8Q749</accession>
<dbReference type="Pfam" id="PF26640">
    <property type="entry name" value="DUF8212"/>
    <property type="match status" value="1"/>
</dbReference>
<evidence type="ECO:0000313" key="5">
    <source>
        <dbReference type="Proteomes" id="UP000256645"/>
    </source>
</evidence>
<protein>
    <submittedName>
        <fullName evidence="4">Uncharacterized protein</fullName>
    </submittedName>
</protein>
<dbReference type="EMBL" id="PDLM01000020">
    <property type="protein sequence ID" value="RDW57490.1"/>
    <property type="molecule type" value="Genomic_DNA"/>
</dbReference>
<evidence type="ECO:0000313" key="4">
    <source>
        <dbReference type="EMBL" id="RDW57490.1"/>
    </source>
</evidence>
<organism evidence="4 5">
    <name type="scientific">Coleophoma cylindrospora</name>
    <dbReference type="NCBI Taxonomy" id="1849047"/>
    <lineage>
        <taxon>Eukaryota</taxon>
        <taxon>Fungi</taxon>
        <taxon>Dikarya</taxon>
        <taxon>Ascomycota</taxon>
        <taxon>Pezizomycotina</taxon>
        <taxon>Leotiomycetes</taxon>
        <taxon>Helotiales</taxon>
        <taxon>Dermateaceae</taxon>
        <taxon>Coleophoma</taxon>
    </lineage>
</organism>
<dbReference type="Pfam" id="PF06985">
    <property type="entry name" value="HET"/>
    <property type="match status" value="1"/>
</dbReference>
<feature type="region of interest" description="Disordered" evidence="1">
    <location>
        <begin position="111"/>
        <end position="132"/>
    </location>
</feature>
<feature type="domain" description="Heterokaryon incompatibility" evidence="2">
    <location>
        <begin position="22"/>
        <end position="129"/>
    </location>
</feature>
<dbReference type="STRING" id="1849047.A0A3D8Q749"/>
<dbReference type="PANTHER" id="PTHR10622">
    <property type="entry name" value="HET DOMAIN-CONTAINING PROTEIN"/>
    <property type="match status" value="1"/>
</dbReference>
<feature type="compositionally biased region" description="Polar residues" evidence="1">
    <location>
        <begin position="113"/>
        <end position="123"/>
    </location>
</feature>
<evidence type="ECO:0000259" key="3">
    <source>
        <dbReference type="Pfam" id="PF26640"/>
    </source>
</evidence>
<evidence type="ECO:0000256" key="1">
    <source>
        <dbReference type="SAM" id="MobiDB-lite"/>
    </source>
</evidence>
<name>A0A3D8Q749_9HELO</name>
<dbReference type="InterPro" id="IPR010730">
    <property type="entry name" value="HET"/>
</dbReference>
<feature type="domain" description="DUF8212" evidence="3">
    <location>
        <begin position="224"/>
        <end position="250"/>
    </location>
</feature>
<dbReference type="InterPro" id="IPR058525">
    <property type="entry name" value="DUF8212"/>
</dbReference>
<dbReference type="OrthoDB" id="20872at2759"/>
<gene>
    <name evidence="4" type="ORF">BP6252_13750</name>
</gene>
<reference evidence="4 5" key="1">
    <citation type="journal article" date="2018" name="IMA Fungus">
        <title>IMA Genome-F 9: Draft genome sequence of Annulohypoxylon stygium, Aspergillus mulundensis, Berkeleyomyces basicola (syn. Thielaviopsis basicola), Ceratocystis smalleyi, two Cercospora beticola strains, Coleophoma cylindrospora, Fusarium fracticaudum, Phialophora cf. hyalina, and Morchella septimelata.</title>
        <authorList>
            <person name="Wingfield B.D."/>
            <person name="Bills G.F."/>
            <person name="Dong Y."/>
            <person name="Huang W."/>
            <person name="Nel W.J."/>
            <person name="Swalarsk-Parry B.S."/>
            <person name="Vaghefi N."/>
            <person name="Wilken P.M."/>
            <person name="An Z."/>
            <person name="de Beer Z.W."/>
            <person name="De Vos L."/>
            <person name="Chen L."/>
            <person name="Duong T.A."/>
            <person name="Gao Y."/>
            <person name="Hammerbacher A."/>
            <person name="Kikkert J.R."/>
            <person name="Li Y."/>
            <person name="Li H."/>
            <person name="Li K."/>
            <person name="Li Q."/>
            <person name="Liu X."/>
            <person name="Ma X."/>
            <person name="Naidoo K."/>
            <person name="Pethybridge S.J."/>
            <person name="Sun J."/>
            <person name="Steenkamp E.T."/>
            <person name="van der Nest M.A."/>
            <person name="van Wyk S."/>
            <person name="Wingfield M.J."/>
            <person name="Xiong C."/>
            <person name="Yue Q."/>
            <person name="Zhang X."/>
        </authorList>
    </citation>
    <scope>NUCLEOTIDE SEQUENCE [LARGE SCALE GENOMIC DNA]</scope>
    <source>
        <strain evidence="4 5">BP6252</strain>
    </source>
</reference>
<dbReference type="AlphaFoldDB" id="A0A3D8Q749"/>
<comment type="caution">
    <text evidence="4">The sequence shown here is derived from an EMBL/GenBank/DDBJ whole genome shotgun (WGS) entry which is preliminary data.</text>
</comment>
<evidence type="ECO:0000259" key="2">
    <source>
        <dbReference type="Pfam" id="PF06985"/>
    </source>
</evidence>